<comment type="similarity">
    <text evidence="1">Belongs to the thioesterase family.</text>
</comment>
<dbReference type="GO" id="GO:0016297">
    <property type="term" value="F:fatty acyl-[ACP] hydrolase activity"/>
    <property type="evidence" value="ECO:0007669"/>
    <property type="project" value="UniProtKB-EC"/>
</dbReference>
<dbReference type="PANTHER" id="PTHR11487:SF0">
    <property type="entry name" value="S-ACYL FATTY ACID SYNTHASE THIOESTERASE, MEDIUM CHAIN"/>
    <property type="match status" value="1"/>
</dbReference>
<evidence type="ECO:0000256" key="1">
    <source>
        <dbReference type="ARBA" id="ARBA00007169"/>
    </source>
</evidence>
<reference evidence="13 14" key="1">
    <citation type="journal article" date="2018" name="Nat. Ecol. Evol.">
        <title>Shark genomes provide insights into elasmobranch evolution and the origin of vertebrates.</title>
        <authorList>
            <person name="Hara Y"/>
            <person name="Yamaguchi K"/>
            <person name="Onimaru K"/>
            <person name="Kadota M"/>
            <person name="Koyanagi M"/>
            <person name="Keeley SD"/>
            <person name="Tatsumi K"/>
            <person name="Tanaka K"/>
            <person name="Motone F"/>
            <person name="Kageyama Y"/>
            <person name="Nozu R"/>
            <person name="Adachi N"/>
            <person name="Nishimura O"/>
            <person name="Nakagawa R"/>
            <person name="Tanegashima C"/>
            <person name="Kiyatake I"/>
            <person name="Matsumoto R"/>
            <person name="Murakumo K"/>
            <person name="Nishida K"/>
            <person name="Terakita A"/>
            <person name="Kuratani S"/>
            <person name="Sato K"/>
            <person name="Hyodo S Kuraku.S."/>
        </authorList>
    </citation>
    <scope>NUCLEOTIDE SEQUENCE [LARGE SCALE GENOMIC DNA]</scope>
</reference>
<keyword evidence="11" id="KW-0812">Transmembrane</keyword>
<keyword evidence="11" id="KW-1133">Transmembrane helix</keyword>
<feature type="domain" description="Thioesterase" evidence="12">
    <location>
        <begin position="105"/>
        <end position="325"/>
    </location>
</feature>
<dbReference type="OrthoDB" id="541883at2759"/>
<keyword evidence="3" id="KW-0444">Lipid biosynthesis</keyword>
<comment type="caution">
    <text evidence="13">The sequence shown here is derived from an EMBL/GenBank/DDBJ whole genome shotgun (WGS) entry which is preliminary data.</text>
</comment>
<proteinExistence type="inferred from homology"/>
<evidence type="ECO:0000259" key="12">
    <source>
        <dbReference type="Pfam" id="PF00975"/>
    </source>
</evidence>
<comment type="catalytic activity">
    <reaction evidence="8">
        <text>(9Z)-octadecenoyl-[ACP] + H2O = (9Z)-octadecenoate + holo-[ACP] + H(+)</text>
        <dbReference type="Rhea" id="RHEA:15057"/>
        <dbReference type="Rhea" id="RHEA-COMP:9685"/>
        <dbReference type="Rhea" id="RHEA-COMP:9924"/>
        <dbReference type="ChEBI" id="CHEBI:15377"/>
        <dbReference type="ChEBI" id="CHEBI:15378"/>
        <dbReference type="ChEBI" id="CHEBI:30823"/>
        <dbReference type="ChEBI" id="CHEBI:64479"/>
        <dbReference type="ChEBI" id="CHEBI:78783"/>
        <dbReference type="EC" id="3.1.2.14"/>
    </reaction>
</comment>
<organism evidence="13 14">
    <name type="scientific">Scyliorhinus torazame</name>
    <name type="common">Cloudy catshark</name>
    <name type="synonym">Catulus torazame</name>
    <dbReference type="NCBI Taxonomy" id="75743"/>
    <lineage>
        <taxon>Eukaryota</taxon>
        <taxon>Metazoa</taxon>
        <taxon>Chordata</taxon>
        <taxon>Craniata</taxon>
        <taxon>Vertebrata</taxon>
        <taxon>Chondrichthyes</taxon>
        <taxon>Elasmobranchii</taxon>
        <taxon>Galeomorphii</taxon>
        <taxon>Galeoidea</taxon>
        <taxon>Carcharhiniformes</taxon>
        <taxon>Scyliorhinidae</taxon>
        <taxon>Scyliorhinus</taxon>
    </lineage>
</organism>
<keyword evidence="5" id="KW-0276">Fatty acid metabolism</keyword>
<sequence>MKAKENFRKRMIYSLPFGIDGLSLWGIFPWGLERTAHHLAAAHAPLLVREEEDPSGRRRRRRQQLSAGKSFNCCCSRLRAQRSRSPREMDKVVNCLYKRPEALFRLICFPWAGGGSIHYAQWGKHFNNSIEVYSIRLPGREIRSKEPNAQNLQQLIEEISSTLLPSLKEKPFAFFGHSLGAYLSFATAEYLKRNHRLEPVHLFVSGASAPHSPARYPIQKRADLPDDKFLEWMASIGGTPSEILANKDILQLFVPVLKADLRLVELIRYEKPPNKLFSCSISSFDGKQDVPHDLEAWNDLTSGEFTTHKLPGGHFYLKEPDNEKFLVAYITKHLETAEVHYL</sequence>
<dbReference type="Pfam" id="PF00975">
    <property type="entry name" value="Thioesterase"/>
    <property type="match status" value="1"/>
</dbReference>
<dbReference type="PANTHER" id="PTHR11487">
    <property type="entry name" value="THIOESTERASE"/>
    <property type="match status" value="1"/>
</dbReference>
<dbReference type="InterPro" id="IPR012223">
    <property type="entry name" value="TEII"/>
</dbReference>
<evidence type="ECO:0000256" key="11">
    <source>
        <dbReference type="SAM" id="Phobius"/>
    </source>
</evidence>
<evidence type="ECO:0000256" key="6">
    <source>
        <dbReference type="ARBA" id="ARBA00023098"/>
    </source>
</evidence>
<evidence type="ECO:0000313" key="13">
    <source>
        <dbReference type="EMBL" id="GCB59942.1"/>
    </source>
</evidence>
<dbReference type="OMA" id="SKTCTFH"/>
<dbReference type="InterPro" id="IPR001031">
    <property type="entry name" value="Thioesterase"/>
</dbReference>
<dbReference type="Gene3D" id="3.40.50.1820">
    <property type="entry name" value="alpha/beta hydrolase"/>
    <property type="match status" value="1"/>
</dbReference>
<evidence type="ECO:0000256" key="8">
    <source>
        <dbReference type="ARBA" id="ARBA00048536"/>
    </source>
</evidence>
<dbReference type="AlphaFoldDB" id="A0A401NG76"/>
<keyword evidence="6" id="KW-0443">Lipid metabolism</keyword>
<keyword evidence="11" id="KW-0472">Membrane</keyword>
<dbReference type="EC" id="3.1.2.14" evidence="2"/>
<protein>
    <recommendedName>
        <fullName evidence="9">S-acyl fatty acid synthase thioesterase, medium chain</fullName>
        <ecNumber evidence="2">3.1.2.14</ecNumber>
    </recommendedName>
    <alternativeName>
        <fullName evidence="10">Thioesterase II</fullName>
    </alternativeName>
</protein>
<dbReference type="InterPro" id="IPR029058">
    <property type="entry name" value="AB_hydrolase_fold"/>
</dbReference>
<dbReference type="SUPFAM" id="SSF53474">
    <property type="entry name" value="alpha/beta-Hydrolases"/>
    <property type="match status" value="1"/>
</dbReference>
<keyword evidence="4" id="KW-0378">Hydrolase</keyword>
<evidence type="ECO:0000256" key="7">
    <source>
        <dbReference type="ARBA" id="ARBA00023160"/>
    </source>
</evidence>
<evidence type="ECO:0000256" key="4">
    <source>
        <dbReference type="ARBA" id="ARBA00022801"/>
    </source>
</evidence>
<dbReference type="EMBL" id="BFAA01004885">
    <property type="protein sequence ID" value="GCB59942.1"/>
    <property type="molecule type" value="Genomic_DNA"/>
</dbReference>
<accession>A0A401NG76</accession>
<evidence type="ECO:0000256" key="5">
    <source>
        <dbReference type="ARBA" id="ARBA00022832"/>
    </source>
</evidence>
<evidence type="ECO:0000256" key="2">
    <source>
        <dbReference type="ARBA" id="ARBA00012480"/>
    </source>
</evidence>
<keyword evidence="7" id="KW-0275">Fatty acid biosynthesis</keyword>
<evidence type="ECO:0000256" key="9">
    <source>
        <dbReference type="ARBA" id="ARBA00073799"/>
    </source>
</evidence>
<dbReference type="GO" id="GO:0051792">
    <property type="term" value="P:medium-chain fatty acid biosynthetic process"/>
    <property type="evidence" value="ECO:0007669"/>
    <property type="project" value="UniProtKB-ARBA"/>
</dbReference>
<evidence type="ECO:0000313" key="14">
    <source>
        <dbReference type="Proteomes" id="UP000288216"/>
    </source>
</evidence>
<feature type="transmembrane region" description="Helical" evidence="11">
    <location>
        <begin position="12"/>
        <end position="32"/>
    </location>
</feature>
<keyword evidence="14" id="KW-1185">Reference proteome</keyword>
<gene>
    <name evidence="13" type="ORF">scyTo_0011027</name>
</gene>
<evidence type="ECO:0000256" key="10">
    <source>
        <dbReference type="ARBA" id="ARBA00079653"/>
    </source>
</evidence>
<dbReference type="Proteomes" id="UP000288216">
    <property type="component" value="Unassembled WGS sequence"/>
</dbReference>
<evidence type="ECO:0000256" key="3">
    <source>
        <dbReference type="ARBA" id="ARBA00022516"/>
    </source>
</evidence>
<name>A0A401NG76_SCYTO</name>
<dbReference type="FunFam" id="3.40.50.1820:FF:000153">
    <property type="entry name" value="Surfactin synthase thioesterase subunit"/>
    <property type="match status" value="1"/>
</dbReference>
<dbReference type="STRING" id="75743.A0A401NG76"/>